<dbReference type="RefSeq" id="WP_189010798.1">
    <property type="nucleotide sequence ID" value="NZ_BMPP01000016.1"/>
</dbReference>
<keyword evidence="2" id="KW-1185">Reference proteome</keyword>
<dbReference type="Proteomes" id="UP000647587">
    <property type="component" value="Unassembled WGS sequence"/>
</dbReference>
<sequence>MQCLLLSSADGVRTFSVGGRPDLTLEYRTAAKGIPASLKVTWKRDALVPADVAIVPELMRTLLGDSGVNALGEGAWRVPTWLLSECGRGPAKTSARYRLGIDPNPSVLCARGRRAGVDIVSLVISR</sequence>
<protein>
    <submittedName>
        <fullName evidence="1">Uncharacterized protein</fullName>
    </submittedName>
</protein>
<accession>A0ABQ2F173</accession>
<name>A0ABQ2F173_9DEIO</name>
<evidence type="ECO:0000313" key="2">
    <source>
        <dbReference type="Proteomes" id="UP000647587"/>
    </source>
</evidence>
<reference evidence="2" key="1">
    <citation type="journal article" date="2019" name="Int. J. Syst. Evol. Microbiol.">
        <title>The Global Catalogue of Microorganisms (GCM) 10K type strain sequencing project: providing services to taxonomists for standard genome sequencing and annotation.</title>
        <authorList>
            <consortium name="The Broad Institute Genomics Platform"/>
            <consortium name="The Broad Institute Genome Sequencing Center for Infectious Disease"/>
            <person name="Wu L."/>
            <person name="Ma J."/>
        </authorList>
    </citation>
    <scope>NUCLEOTIDE SEQUENCE [LARGE SCALE GENOMIC DNA]</scope>
    <source>
        <strain evidence="2">JCM 30331</strain>
    </source>
</reference>
<comment type="caution">
    <text evidence="1">The sequence shown here is derived from an EMBL/GenBank/DDBJ whole genome shotgun (WGS) entry which is preliminary data.</text>
</comment>
<gene>
    <name evidence="1" type="ORF">GCM10008955_33460</name>
</gene>
<organism evidence="1 2">
    <name type="scientific">Deinococcus malanensis</name>
    <dbReference type="NCBI Taxonomy" id="1706855"/>
    <lineage>
        <taxon>Bacteria</taxon>
        <taxon>Thermotogati</taxon>
        <taxon>Deinococcota</taxon>
        <taxon>Deinococci</taxon>
        <taxon>Deinococcales</taxon>
        <taxon>Deinococcaceae</taxon>
        <taxon>Deinococcus</taxon>
    </lineage>
</organism>
<proteinExistence type="predicted"/>
<evidence type="ECO:0000313" key="1">
    <source>
        <dbReference type="EMBL" id="GGK36917.1"/>
    </source>
</evidence>
<dbReference type="EMBL" id="BMPP01000016">
    <property type="protein sequence ID" value="GGK36917.1"/>
    <property type="molecule type" value="Genomic_DNA"/>
</dbReference>